<reference evidence="1" key="1">
    <citation type="submission" date="2021-02" db="EMBL/GenBank/DDBJ databases">
        <authorList>
            <person name="Nowell W R."/>
        </authorList>
    </citation>
    <scope>NUCLEOTIDE SEQUENCE</scope>
</reference>
<dbReference type="AlphaFoldDB" id="A0A8S2XL64"/>
<protein>
    <submittedName>
        <fullName evidence="1">Uncharacterized protein</fullName>
    </submittedName>
</protein>
<comment type="caution">
    <text evidence="1">The sequence shown here is derived from an EMBL/GenBank/DDBJ whole genome shotgun (WGS) entry which is preliminary data.</text>
</comment>
<gene>
    <name evidence="1" type="ORF">BYL167_LOCUS35935</name>
</gene>
<evidence type="ECO:0000313" key="2">
    <source>
        <dbReference type="Proteomes" id="UP000681967"/>
    </source>
</evidence>
<accession>A0A8S2XL64</accession>
<dbReference type="Proteomes" id="UP000681967">
    <property type="component" value="Unassembled WGS sequence"/>
</dbReference>
<evidence type="ECO:0000313" key="1">
    <source>
        <dbReference type="EMBL" id="CAF4499313.1"/>
    </source>
</evidence>
<name>A0A8S2XL64_9BILA</name>
<sequence length="294" mass="33839">MDKLKAGGSVYRVHAQYDEKRTIHEKKGFNSDATGKSKKVFKKIKAEANAESLLSSDISLVMLQLHDKLAQEMNSEGIIKSALQIVQFRPFCVVAFTEASIRLYDSIVNCPEYVLSWDATGGIVKNSSSKQCLYYKLTITHPNIVDEDSLVPLTFRLSESQTLFTVKQWLLAFKECYRKVFPHKKDSFPRPAIILSDRAALYVFNDENYSAFRARAYRIVTNAAIRNDLSNTNIHACLSHFMLDMRKRVNKYLSEDVREIAMWAIALLVNTSTWPEIKDNWRLICQVCFKLRFK</sequence>
<dbReference type="EMBL" id="CAJOBH010077012">
    <property type="protein sequence ID" value="CAF4499313.1"/>
    <property type="molecule type" value="Genomic_DNA"/>
</dbReference>
<proteinExistence type="predicted"/>
<organism evidence="1 2">
    <name type="scientific">Rotaria magnacalcarata</name>
    <dbReference type="NCBI Taxonomy" id="392030"/>
    <lineage>
        <taxon>Eukaryota</taxon>
        <taxon>Metazoa</taxon>
        <taxon>Spiralia</taxon>
        <taxon>Gnathifera</taxon>
        <taxon>Rotifera</taxon>
        <taxon>Eurotatoria</taxon>
        <taxon>Bdelloidea</taxon>
        <taxon>Philodinida</taxon>
        <taxon>Philodinidae</taxon>
        <taxon>Rotaria</taxon>
    </lineage>
</organism>